<keyword evidence="2" id="KW-1003">Cell membrane</keyword>
<evidence type="ECO:0000256" key="4">
    <source>
        <dbReference type="ARBA" id="ARBA00022989"/>
    </source>
</evidence>
<evidence type="ECO:0000256" key="5">
    <source>
        <dbReference type="ARBA" id="ARBA00023136"/>
    </source>
</evidence>
<evidence type="ECO:0000313" key="7">
    <source>
        <dbReference type="EMBL" id="SVA70455.1"/>
    </source>
</evidence>
<dbReference type="GO" id="GO:0005886">
    <property type="term" value="C:plasma membrane"/>
    <property type="evidence" value="ECO:0007669"/>
    <property type="project" value="UniProtKB-SubCell"/>
</dbReference>
<feature type="transmembrane region" description="Helical" evidence="6">
    <location>
        <begin position="41"/>
        <end position="60"/>
    </location>
</feature>
<reference evidence="7" key="1">
    <citation type="submission" date="2018-05" db="EMBL/GenBank/DDBJ databases">
        <authorList>
            <person name="Lanie J.A."/>
            <person name="Ng W.-L."/>
            <person name="Kazmierczak K.M."/>
            <person name="Andrzejewski T.M."/>
            <person name="Davidsen T.M."/>
            <person name="Wayne K.J."/>
            <person name="Tettelin H."/>
            <person name="Glass J.I."/>
            <person name="Rusch D."/>
            <person name="Podicherti R."/>
            <person name="Tsui H.-C.T."/>
            <person name="Winkler M.E."/>
        </authorList>
    </citation>
    <scope>NUCLEOTIDE SEQUENCE</scope>
</reference>
<dbReference type="NCBIfam" id="TIGR02229">
    <property type="entry name" value="caa3_sub_IV"/>
    <property type="match status" value="1"/>
</dbReference>
<proteinExistence type="predicted"/>
<evidence type="ECO:0000256" key="1">
    <source>
        <dbReference type="ARBA" id="ARBA00004651"/>
    </source>
</evidence>
<dbReference type="EMBL" id="UINC01017036">
    <property type="protein sequence ID" value="SVA70455.1"/>
    <property type="molecule type" value="Genomic_DNA"/>
</dbReference>
<dbReference type="InterPro" id="IPR011743">
    <property type="entry name" value="Caa3_sub_IV"/>
</dbReference>
<evidence type="ECO:0000256" key="2">
    <source>
        <dbReference type="ARBA" id="ARBA00022475"/>
    </source>
</evidence>
<evidence type="ECO:0000256" key="6">
    <source>
        <dbReference type="SAM" id="Phobius"/>
    </source>
</evidence>
<protein>
    <recommendedName>
        <fullName evidence="8">Caa(3)-type oxidase subunit IV</fullName>
    </recommendedName>
</protein>
<name>A0A381Y0I2_9ZZZZ</name>
<dbReference type="AlphaFoldDB" id="A0A381Y0I2"/>
<sequence length="102" mass="11447">MSAKEMAHHIANYRKVFIFLLIGTALTVAASYIEFNVQSSIAGAVFVGLSIATIKGYLVAANFMHLNSEKKIIYWILLLTVFFLGLLLFIPLLWDLNLMSHN</sequence>
<evidence type="ECO:0000256" key="3">
    <source>
        <dbReference type="ARBA" id="ARBA00022692"/>
    </source>
</evidence>
<evidence type="ECO:0008006" key="8">
    <source>
        <dbReference type="Google" id="ProtNLM"/>
    </source>
</evidence>
<gene>
    <name evidence="7" type="ORF">METZ01_LOCUS123309</name>
</gene>
<dbReference type="Pfam" id="PF03626">
    <property type="entry name" value="COX4_pro"/>
    <property type="match status" value="1"/>
</dbReference>
<keyword evidence="5 6" id="KW-0472">Membrane</keyword>
<comment type="subcellular location">
    <subcellularLocation>
        <location evidence="1">Cell membrane</location>
        <topology evidence="1">Multi-pass membrane protein</topology>
    </subcellularLocation>
</comment>
<dbReference type="InterPro" id="IPR005171">
    <property type="entry name" value="Cyt_c_oxidase_su4_prok"/>
</dbReference>
<organism evidence="7">
    <name type="scientific">marine metagenome</name>
    <dbReference type="NCBI Taxonomy" id="408172"/>
    <lineage>
        <taxon>unclassified sequences</taxon>
        <taxon>metagenomes</taxon>
        <taxon>ecological metagenomes</taxon>
    </lineage>
</organism>
<keyword evidence="3 6" id="KW-0812">Transmembrane</keyword>
<keyword evidence="4 6" id="KW-1133">Transmembrane helix</keyword>
<accession>A0A381Y0I2</accession>
<feature type="transmembrane region" description="Helical" evidence="6">
    <location>
        <begin position="72"/>
        <end position="94"/>
    </location>
</feature>